<gene>
    <name evidence="1" type="ORF">ROHU_032657</name>
</gene>
<keyword evidence="2" id="KW-1185">Reference proteome</keyword>
<protein>
    <submittedName>
        <fullName evidence="1">Uncharacterized protein</fullName>
    </submittedName>
</protein>
<evidence type="ECO:0000313" key="2">
    <source>
        <dbReference type="Proteomes" id="UP000290572"/>
    </source>
</evidence>
<reference evidence="1 2" key="1">
    <citation type="submission" date="2018-03" db="EMBL/GenBank/DDBJ databases">
        <title>Draft genome sequence of Rohu Carp (Labeo rohita).</title>
        <authorList>
            <person name="Das P."/>
            <person name="Kushwaha B."/>
            <person name="Joshi C.G."/>
            <person name="Kumar D."/>
            <person name="Nagpure N.S."/>
            <person name="Sahoo L."/>
            <person name="Das S.P."/>
            <person name="Bit A."/>
            <person name="Patnaik S."/>
            <person name="Meher P.K."/>
            <person name="Jayasankar P."/>
            <person name="Koringa P.G."/>
            <person name="Patel N.V."/>
            <person name="Hinsu A.T."/>
            <person name="Kumar R."/>
            <person name="Pandey M."/>
            <person name="Agarwal S."/>
            <person name="Srivastava S."/>
            <person name="Singh M."/>
            <person name="Iquebal M.A."/>
            <person name="Jaiswal S."/>
            <person name="Angadi U.B."/>
            <person name="Kumar N."/>
            <person name="Raza M."/>
            <person name="Shah T.M."/>
            <person name="Rai A."/>
            <person name="Jena J.K."/>
        </authorList>
    </citation>
    <scope>NUCLEOTIDE SEQUENCE [LARGE SCALE GENOMIC DNA]</scope>
    <source>
        <strain evidence="1">DASCIFA01</strain>
        <tissue evidence="1">Testis</tissue>
    </source>
</reference>
<organism evidence="1 2">
    <name type="scientific">Labeo rohita</name>
    <name type="common">Indian major carp</name>
    <name type="synonym">Cyprinus rohita</name>
    <dbReference type="NCBI Taxonomy" id="84645"/>
    <lineage>
        <taxon>Eukaryota</taxon>
        <taxon>Metazoa</taxon>
        <taxon>Chordata</taxon>
        <taxon>Craniata</taxon>
        <taxon>Vertebrata</taxon>
        <taxon>Euteleostomi</taxon>
        <taxon>Actinopterygii</taxon>
        <taxon>Neopterygii</taxon>
        <taxon>Teleostei</taxon>
        <taxon>Ostariophysi</taxon>
        <taxon>Cypriniformes</taxon>
        <taxon>Cyprinidae</taxon>
        <taxon>Labeoninae</taxon>
        <taxon>Labeonini</taxon>
        <taxon>Labeo</taxon>
    </lineage>
</organism>
<sequence length="304" mass="34278">MRARQLSTHLQSYEVALPKSLIPDPVPHDTLYHLPRMDPPAVQLNLSGQAEPVSTVEQLPMSDLSLGQYGEGPAMSHQLDVGRSPWYPPSVVHQPPPPLPVYQPMPVTPPLQPVPIPALPKLINDSKREFTDLKVALDNLLNPHTEFTEHYKHRQPTREKVTRPATSVSFRPLVPPVYQLQVHFPRQPTQQLFVVPNLYHLAPTVAGYNAAQPIHTPVQPWYPPSVVHQPPPPLPVYQPMPVTPPLQPVPIPALPKLINDSKREFTDLKMAVDNLLNPHTEFTEHYKHRGLMEQLVLEEARLIS</sequence>
<proteinExistence type="predicted"/>
<dbReference type="EMBL" id="QBIY01013358">
    <property type="protein sequence ID" value="RXN06756.1"/>
    <property type="molecule type" value="Genomic_DNA"/>
</dbReference>
<accession>A0A498LIA5</accession>
<dbReference type="AlphaFoldDB" id="A0A498LIA5"/>
<evidence type="ECO:0000313" key="1">
    <source>
        <dbReference type="EMBL" id="RXN06756.1"/>
    </source>
</evidence>
<name>A0A498LIA5_LABRO</name>
<comment type="caution">
    <text evidence="1">The sequence shown here is derived from an EMBL/GenBank/DDBJ whole genome shotgun (WGS) entry which is preliminary data.</text>
</comment>
<dbReference type="Proteomes" id="UP000290572">
    <property type="component" value="Unassembled WGS sequence"/>
</dbReference>